<comment type="caution">
    <text evidence="1">The sequence shown here is derived from an EMBL/GenBank/DDBJ whole genome shotgun (WGS) entry which is preliminary data.</text>
</comment>
<organism evidence="1 2">
    <name type="scientific">Martelella mangrovi</name>
    <dbReference type="NCBI Taxonomy" id="1397477"/>
    <lineage>
        <taxon>Bacteria</taxon>
        <taxon>Pseudomonadati</taxon>
        <taxon>Pseudomonadota</taxon>
        <taxon>Alphaproteobacteria</taxon>
        <taxon>Hyphomicrobiales</taxon>
        <taxon>Aurantimonadaceae</taxon>
        <taxon>Martelella</taxon>
    </lineage>
</organism>
<sequence length="50" mass="5878">MSNRTDELSQDQRDRIEATLKRIRAGLRRFEADQPKEPASLFSPEIFDEL</sequence>
<evidence type="ECO:0000313" key="2">
    <source>
        <dbReference type="Proteomes" id="UP001549164"/>
    </source>
</evidence>
<name>A0ABV2IGN3_9HYPH</name>
<dbReference type="RefSeq" id="WP_354435836.1">
    <property type="nucleotide sequence ID" value="NZ_JBEPLY010000020.1"/>
</dbReference>
<dbReference type="Proteomes" id="UP001549164">
    <property type="component" value="Unassembled WGS sequence"/>
</dbReference>
<proteinExistence type="predicted"/>
<reference evidence="1 2" key="1">
    <citation type="submission" date="2024-06" db="EMBL/GenBank/DDBJ databases">
        <title>Genomic Encyclopedia of Type Strains, Phase IV (KMG-IV): sequencing the most valuable type-strain genomes for metagenomic binning, comparative biology and taxonomic classification.</title>
        <authorList>
            <person name="Goeker M."/>
        </authorList>
    </citation>
    <scope>NUCLEOTIDE SEQUENCE [LARGE SCALE GENOMIC DNA]</scope>
    <source>
        <strain evidence="1 2">DSM 28102</strain>
    </source>
</reference>
<protein>
    <submittedName>
        <fullName evidence="1">Uncharacterized protein</fullName>
    </submittedName>
</protein>
<keyword evidence="2" id="KW-1185">Reference proteome</keyword>
<accession>A0ABV2IGN3</accession>
<evidence type="ECO:0000313" key="1">
    <source>
        <dbReference type="EMBL" id="MET3602074.1"/>
    </source>
</evidence>
<dbReference type="EMBL" id="JBEPLY010000020">
    <property type="protein sequence ID" value="MET3602074.1"/>
    <property type="molecule type" value="Genomic_DNA"/>
</dbReference>
<gene>
    <name evidence="1" type="ORF">ABID12_004041</name>
</gene>